<name>A0A8H3ZPZ2_9PEZI</name>
<accession>A0A8H3ZPZ2</accession>
<reference evidence="3 4" key="1">
    <citation type="submission" date="2019-12" db="EMBL/GenBank/DDBJ databases">
        <title>A genome sequence resource for the geographically widespread anthracnose pathogen Colletotrichum asianum.</title>
        <authorList>
            <person name="Meng Y."/>
        </authorList>
    </citation>
    <scope>NUCLEOTIDE SEQUENCE [LARGE SCALE GENOMIC DNA]</scope>
    <source>
        <strain evidence="3 4">ICMP 18580</strain>
    </source>
</reference>
<gene>
    <name evidence="3" type="ORF">GQ607_005319</name>
</gene>
<dbReference type="Pfam" id="PF17107">
    <property type="entry name" value="SesA"/>
    <property type="match status" value="1"/>
</dbReference>
<evidence type="ECO:0000256" key="1">
    <source>
        <dbReference type="SAM" id="MobiDB-lite"/>
    </source>
</evidence>
<feature type="region of interest" description="Disordered" evidence="1">
    <location>
        <begin position="200"/>
        <end position="219"/>
    </location>
</feature>
<proteinExistence type="predicted"/>
<organism evidence="3 4">
    <name type="scientific">Colletotrichum asianum</name>
    <dbReference type="NCBI Taxonomy" id="702518"/>
    <lineage>
        <taxon>Eukaryota</taxon>
        <taxon>Fungi</taxon>
        <taxon>Dikarya</taxon>
        <taxon>Ascomycota</taxon>
        <taxon>Pezizomycotina</taxon>
        <taxon>Sordariomycetes</taxon>
        <taxon>Hypocreomycetidae</taxon>
        <taxon>Glomerellales</taxon>
        <taxon>Glomerellaceae</taxon>
        <taxon>Colletotrichum</taxon>
        <taxon>Colletotrichum gloeosporioides species complex</taxon>
    </lineage>
</organism>
<feature type="compositionally biased region" description="Polar residues" evidence="1">
    <location>
        <begin position="206"/>
        <end position="219"/>
    </location>
</feature>
<dbReference type="InterPro" id="IPR031352">
    <property type="entry name" value="SesA"/>
</dbReference>
<evidence type="ECO:0000259" key="2">
    <source>
        <dbReference type="Pfam" id="PF17107"/>
    </source>
</evidence>
<dbReference type="AlphaFoldDB" id="A0A8H3ZPZ2"/>
<feature type="domain" description="NACHT-NTPase and P-loop NTPases N-terminal" evidence="2">
    <location>
        <begin position="11"/>
        <end position="129"/>
    </location>
</feature>
<dbReference type="Proteomes" id="UP000434172">
    <property type="component" value="Unassembled WGS sequence"/>
</dbReference>
<keyword evidence="4" id="KW-1185">Reference proteome</keyword>
<evidence type="ECO:0000313" key="3">
    <source>
        <dbReference type="EMBL" id="KAF0327458.1"/>
    </source>
</evidence>
<dbReference type="OrthoDB" id="195446at2759"/>
<sequence>MSGAEAVIGLIAGVIGLLEVANKAYDTIKDIAGLPKAFEEVSQRIPLVLQILEHAKTNAEQAPGQTINAITPVITACKREAEVLNDILVKLANGDSGWDQNKYVQMVKCKGKKARVEDLMRKIVENVHFLASDKTMKLATAQQLQELRLAVDGLIHVEPSAPDEISGRGDSVTIQHGGSGSQNNHIDYSNSFTTWNNRGNGPMVQGNPTITYNGSPAGQ</sequence>
<dbReference type="EMBL" id="WOWK01000023">
    <property type="protein sequence ID" value="KAF0327458.1"/>
    <property type="molecule type" value="Genomic_DNA"/>
</dbReference>
<protein>
    <recommendedName>
        <fullName evidence="2">NACHT-NTPase and P-loop NTPases N-terminal domain-containing protein</fullName>
    </recommendedName>
</protein>
<evidence type="ECO:0000313" key="4">
    <source>
        <dbReference type="Proteomes" id="UP000434172"/>
    </source>
</evidence>
<comment type="caution">
    <text evidence="3">The sequence shown here is derived from an EMBL/GenBank/DDBJ whole genome shotgun (WGS) entry which is preliminary data.</text>
</comment>